<sequence length="670" mass="80266">MNPKIRNAILELLNEYIKRNKEKDKDHTNLPILVSITRKGYWLFRMLFDEYEEHKWELAENDPLHVFGEFEIYSDRYMTKILDGIVPDDKNPTAVKLLFENRQILLFDDVMIRGDNLFYHYVMLSSWGADVTPLTLECDRSFWEKYSDNVTKRNAFKKFYPEHEELFPQAINDFWNKQRAYAAFRFWMTPEDLANDSVYELLLFQKKLCPMTIDLPIIAESACADNQKTHRYVTLQTSMWEKLKAKQRDWFFVENISQIKGSYHVNASFFEGITCLQELSLWGEIEDCTVKCKYNEPANDEIKIVFVPQVIVKSMSYFQVVELFCRLYEQTDYGNEIKKTINRLLGEPVDEDNNEFPKEKMLLLMEKNCNFYRALYRANILYFSLYVGKQFEEFLIENEIYKKNDLVLDFDWEFMKHHSPQKLIDTLKKLAEHPEIMKQRLLIRNMKKETHIYKEVIDKNWKAALYCVREWLAEERFEDNNDFEHILTIEWMENSLSNVIPDMNLEERRLVVTRIILLCQEESCFRNYIVNDTKNGLVKRGFRPGENAVKILGETAKQVVPYIYALYIRTGAKDFYEYYDSFIEKLNTYFYHERFLEYGLDPYSLYFFEDFFQTEPEGSIWSIEKKLAQVRYLLADYLDGNTREYDHIFQLVNEWELGYGNSSSNVELLS</sequence>
<accession>A0A844KMA9</accession>
<dbReference type="EMBL" id="WNAL01000003">
    <property type="protein sequence ID" value="MTR80530.1"/>
    <property type="molecule type" value="Genomic_DNA"/>
</dbReference>
<organism evidence="1 2">
    <name type="scientific">Roseburia faecis</name>
    <dbReference type="NCBI Taxonomy" id="301302"/>
    <lineage>
        <taxon>Bacteria</taxon>
        <taxon>Bacillati</taxon>
        <taxon>Bacillota</taxon>
        <taxon>Clostridia</taxon>
        <taxon>Lachnospirales</taxon>
        <taxon>Lachnospiraceae</taxon>
        <taxon>Roseburia</taxon>
    </lineage>
</organism>
<evidence type="ECO:0000313" key="2">
    <source>
        <dbReference type="Proteomes" id="UP000446657"/>
    </source>
</evidence>
<dbReference type="SUPFAM" id="SSF53271">
    <property type="entry name" value="PRTase-like"/>
    <property type="match status" value="1"/>
</dbReference>
<dbReference type="InterPro" id="IPR029057">
    <property type="entry name" value="PRTase-like"/>
</dbReference>
<protein>
    <submittedName>
        <fullName evidence="1">Uncharacterized protein</fullName>
    </submittedName>
</protein>
<proteinExistence type="predicted"/>
<dbReference type="Proteomes" id="UP000446657">
    <property type="component" value="Unassembled WGS sequence"/>
</dbReference>
<reference evidence="1 2" key="1">
    <citation type="journal article" date="2019" name="Nat. Med.">
        <title>A library of human gut bacterial isolates paired with longitudinal multiomics data enables mechanistic microbiome research.</title>
        <authorList>
            <person name="Poyet M."/>
            <person name="Groussin M."/>
            <person name="Gibbons S.M."/>
            <person name="Avila-Pacheco J."/>
            <person name="Jiang X."/>
            <person name="Kearney S.M."/>
            <person name="Perrotta A.R."/>
            <person name="Berdy B."/>
            <person name="Zhao S."/>
            <person name="Lieberman T.D."/>
            <person name="Swanson P.K."/>
            <person name="Smith M."/>
            <person name="Roesemann S."/>
            <person name="Alexander J.E."/>
            <person name="Rich S.A."/>
            <person name="Livny J."/>
            <person name="Vlamakis H."/>
            <person name="Clish C."/>
            <person name="Bullock K."/>
            <person name="Deik A."/>
            <person name="Scott J."/>
            <person name="Pierce K.A."/>
            <person name="Xavier R.J."/>
            <person name="Alm E.J."/>
        </authorList>
    </citation>
    <scope>NUCLEOTIDE SEQUENCE [LARGE SCALE GENOMIC DNA]</scope>
    <source>
        <strain evidence="1 2">BIOML-A1</strain>
    </source>
</reference>
<evidence type="ECO:0000313" key="1">
    <source>
        <dbReference type="EMBL" id="MTR80530.1"/>
    </source>
</evidence>
<dbReference type="RefSeq" id="WP_155175274.1">
    <property type="nucleotide sequence ID" value="NZ_WNAK01000004.1"/>
</dbReference>
<name>A0A844KMA9_9FIRM</name>
<comment type="caution">
    <text evidence="1">The sequence shown here is derived from an EMBL/GenBank/DDBJ whole genome shotgun (WGS) entry which is preliminary data.</text>
</comment>
<gene>
    <name evidence="1" type="ORF">GMD30_02165</name>
</gene>
<dbReference type="AlphaFoldDB" id="A0A844KMA9"/>